<dbReference type="AlphaFoldDB" id="A0A2P2MUW7"/>
<dbReference type="EMBL" id="GGEC01053522">
    <property type="protein sequence ID" value="MBX34006.1"/>
    <property type="molecule type" value="Transcribed_RNA"/>
</dbReference>
<sequence length="21" mass="2434">MYCLLSHQKSKGLVIQTDIQK</sequence>
<organism evidence="1">
    <name type="scientific">Rhizophora mucronata</name>
    <name type="common">Asiatic mangrove</name>
    <dbReference type="NCBI Taxonomy" id="61149"/>
    <lineage>
        <taxon>Eukaryota</taxon>
        <taxon>Viridiplantae</taxon>
        <taxon>Streptophyta</taxon>
        <taxon>Embryophyta</taxon>
        <taxon>Tracheophyta</taxon>
        <taxon>Spermatophyta</taxon>
        <taxon>Magnoliopsida</taxon>
        <taxon>eudicotyledons</taxon>
        <taxon>Gunneridae</taxon>
        <taxon>Pentapetalae</taxon>
        <taxon>rosids</taxon>
        <taxon>fabids</taxon>
        <taxon>Malpighiales</taxon>
        <taxon>Rhizophoraceae</taxon>
        <taxon>Rhizophora</taxon>
    </lineage>
</organism>
<protein>
    <submittedName>
        <fullName evidence="1">Uncharacterized protein</fullName>
    </submittedName>
</protein>
<accession>A0A2P2MUW7</accession>
<proteinExistence type="predicted"/>
<name>A0A2P2MUW7_RHIMU</name>
<reference evidence="1" key="1">
    <citation type="submission" date="2018-02" db="EMBL/GenBank/DDBJ databases">
        <title>Rhizophora mucronata_Transcriptome.</title>
        <authorList>
            <person name="Meera S.P."/>
            <person name="Sreeshan A."/>
            <person name="Augustine A."/>
        </authorList>
    </citation>
    <scope>NUCLEOTIDE SEQUENCE</scope>
    <source>
        <tissue evidence="1">Leaf</tissue>
    </source>
</reference>
<evidence type="ECO:0000313" key="1">
    <source>
        <dbReference type="EMBL" id="MBX34006.1"/>
    </source>
</evidence>